<evidence type="ECO:0000313" key="3">
    <source>
        <dbReference type="Ensembl" id="ENSSAUP00010013125.1"/>
    </source>
</evidence>
<dbReference type="Pfam" id="PF07686">
    <property type="entry name" value="V-set"/>
    <property type="match status" value="1"/>
</dbReference>
<protein>
    <recommendedName>
        <fullName evidence="2">Ig-like domain-containing protein</fullName>
    </recommendedName>
</protein>
<dbReference type="SUPFAM" id="SSF48726">
    <property type="entry name" value="Immunoglobulin"/>
    <property type="match status" value="1"/>
</dbReference>
<proteinExistence type="predicted"/>
<evidence type="ECO:0000259" key="2">
    <source>
        <dbReference type="PROSITE" id="PS50835"/>
    </source>
</evidence>
<reference evidence="3" key="3">
    <citation type="submission" date="2025-09" db="UniProtKB">
        <authorList>
            <consortium name="Ensembl"/>
        </authorList>
    </citation>
    <scope>IDENTIFICATION</scope>
</reference>
<keyword evidence="1" id="KW-1133">Transmembrane helix</keyword>
<dbReference type="Ensembl" id="ENSSAUT00010013947.1">
    <property type="protein sequence ID" value="ENSSAUP00010013125.1"/>
    <property type="gene ID" value="ENSSAUG00010006246.1"/>
</dbReference>
<evidence type="ECO:0000313" key="4">
    <source>
        <dbReference type="Proteomes" id="UP000472265"/>
    </source>
</evidence>
<dbReference type="InterPro" id="IPR013783">
    <property type="entry name" value="Ig-like_fold"/>
</dbReference>
<dbReference type="Proteomes" id="UP000472265">
    <property type="component" value="Chromosome 2"/>
</dbReference>
<keyword evidence="1" id="KW-0812">Transmembrane</keyword>
<sequence length="141" mass="16034">PCYQPACLVVHFWVLPKTTLFSEGDNVTFRCRGWEEGRRHRWFIKSNQTEGRLLLEYDLASDSDLESRLNISEDDGLLILSNVSLEDTGEYWCAVIGPDAQCVSSSRTVLKSREPSGMDFTLYTLTVIILIMIITEILITV</sequence>
<accession>A0A671UGP4</accession>
<dbReference type="PROSITE" id="PS50835">
    <property type="entry name" value="IG_LIKE"/>
    <property type="match status" value="1"/>
</dbReference>
<dbReference type="AlphaFoldDB" id="A0A671UGP4"/>
<dbReference type="InterPro" id="IPR036179">
    <property type="entry name" value="Ig-like_dom_sf"/>
</dbReference>
<feature type="domain" description="Ig-like" evidence="2">
    <location>
        <begin position="5"/>
        <end position="110"/>
    </location>
</feature>
<dbReference type="SMART" id="SM00409">
    <property type="entry name" value="IG"/>
    <property type="match status" value="1"/>
</dbReference>
<dbReference type="InParanoid" id="A0A671UGP4"/>
<dbReference type="InterPro" id="IPR013106">
    <property type="entry name" value="Ig_V-set"/>
</dbReference>
<dbReference type="Gene3D" id="2.60.40.10">
    <property type="entry name" value="Immunoglobulins"/>
    <property type="match status" value="1"/>
</dbReference>
<feature type="transmembrane region" description="Helical" evidence="1">
    <location>
        <begin position="120"/>
        <end position="139"/>
    </location>
</feature>
<dbReference type="InterPro" id="IPR003599">
    <property type="entry name" value="Ig_sub"/>
</dbReference>
<dbReference type="InterPro" id="IPR007110">
    <property type="entry name" value="Ig-like_dom"/>
</dbReference>
<keyword evidence="4" id="KW-1185">Reference proteome</keyword>
<organism evidence="3 4">
    <name type="scientific">Sparus aurata</name>
    <name type="common">Gilthead sea bream</name>
    <dbReference type="NCBI Taxonomy" id="8175"/>
    <lineage>
        <taxon>Eukaryota</taxon>
        <taxon>Metazoa</taxon>
        <taxon>Chordata</taxon>
        <taxon>Craniata</taxon>
        <taxon>Vertebrata</taxon>
        <taxon>Euteleostomi</taxon>
        <taxon>Actinopterygii</taxon>
        <taxon>Neopterygii</taxon>
        <taxon>Teleostei</taxon>
        <taxon>Neoteleostei</taxon>
        <taxon>Acanthomorphata</taxon>
        <taxon>Eupercaria</taxon>
        <taxon>Spariformes</taxon>
        <taxon>Sparidae</taxon>
        <taxon>Sparus</taxon>
    </lineage>
</organism>
<reference evidence="3" key="1">
    <citation type="submission" date="2021-04" db="EMBL/GenBank/DDBJ databases">
        <authorList>
            <consortium name="Wellcome Sanger Institute Data Sharing"/>
        </authorList>
    </citation>
    <scope>NUCLEOTIDE SEQUENCE [LARGE SCALE GENOMIC DNA]</scope>
</reference>
<keyword evidence="1" id="KW-0472">Membrane</keyword>
<dbReference type="GeneTree" id="ENSGT00990000204560"/>
<reference evidence="3" key="2">
    <citation type="submission" date="2025-08" db="UniProtKB">
        <authorList>
            <consortium name="Ensembl"/>
        </authorList>
    </citation>
    <scope>IDENTIFICATION</scope>
</reference>
<evidence type="ECO:0000256" key="1">
    <source>
        <dbReference type="SAM" id="Phobius"/>
    </source>
</evidence>
<name>A0A671UGP4_SPAAU</name>